<dbReference type="OrthoDB" id="1508754at2759"/>
<dbReference type="PANTHER" id="PTHR47074">
    <property type="entry name" value="BNAC02G40300D PROTEIN"/>
    <property type="match status" value="1"/>
</dbReference>
<dbReference type="Proteomes" id="UP000701853">
    <property type="component" value="Chromosome 10"/>
</dbReference>
<accession>A0A8J5YB68</accession>
<comment type="caution">
    <text evidence="1">The sequence shown here is derived from an EMBL/GenBank/DDBJ whole genome shotgun (WGS) entry which is preliminary data.</text>
</comment>
<proteinExistence type="predicted"/>
<organism evidence="1 2">
    <name type="scientific">Gossypium anomalum</name>
    <dbReference type="NCBI Taxonomy" id="47600"/>
    <lineage>
        <taxon>Eukaryota</taxon>
        <taxon>Viridiplantae</taxon>
        <taxon>Streptophyta</taxon>
        <taxon>Embryophyta</taxon>
        <taxon>Tracheophyta</taxon>
        <taxon>Spermatophyta</taxon>
        <taxon>Magnoliopsida</taxon>
        <taxon>eudicotyledons</taxon>
        <taxon>Gunneridae</taxon>
        <taxon>Pentapetalae</taxon>
        <taxon>rosids</taxon>
        <taxon>malvids</taxon>
        <taxon>Malvales</taxon>
        <taxon>Malvaceae</taxon>
        <taxon>Malvoideae</taxon>
        <taxon>Gossypium</taxon>
    </lineage>
</organism>
<protein>
    <recommendedName>
        <fullName evidence="3">RNase H type-1 domain-containing protein</fullName>
    </recommendedName>
</protein>
<dbReference type="InterPro" id="IPR052929">
    <property type="entry name" value="RNase_H-like_EbsB-rel"/>
</dbReference>
<dbReference type="PANTHER" id="PTHR47074:SF61">
    <property type="entry name" value="RNASE H TYPE-1 DOMAIN-CONTAINING PROTEIN"/>
    <property type="match status" value="1"/>
</dbReference>
<evidence type="ECO:0000313" key="1">
    <source>
        <dbReference type="EMBL" id="KAG8481439.1"/>
    </source>
</evidence>
<evidence type="ECO:0008006" key="3">
    <source>
        <dbReference type="Google" id="ProtNLM"/>
    </source>
</evidence>
<dbReference type="AlphaFoldDB" id="A0A8J5YB68"/>
<dbReference type="EMBL" id="JAHUZN010000010">
    <property type="protein sequence ID" value="KAG8481439.1"/>
    <property type="molecule type" value="Genomic_DNA"/>
</dbReference>
<name>A0A8J5YB68_9ROSI</name>
<evidence type="ECO:0000313" key="2">
    <source>
        <dbReference type="Proteomes" id="UP000701853"/>
    </source>
</evidence>
<gene>
    <name evidence="1" type="ORF">CXB51_026235</name>
</gene>
<reference evidence="1 2" key="1">
    <citation type="journal article" date="2021" name="bioRxiv">
        <title>The Gossypium anomalum genome as a resource for cotton improvement and evolutionary analysis of hybrid incompatibility.</title>
        <authorList>
            <person name="Grover C.E."/>
            <person name="Yuan D."/>
            <person name="Arick M.A."/>
            <person name="Miller E.R."/>
            <person name="Hu G."/>
            <person name="Peterson D.G."/>
            <person name="Wendel J.F."/>
            <person name="Udall J.A."/>
        </authorList>
    </citation>
    <scope>NUCLEOTIDE SEQUENCE [LARGE SCALE GENOMIC DNA]</scope>
    <source>
        <strain evidence="1">JFW-Udall</strain>
        <tissue evidence="1">Leaf</tissue>
    </source>
</reference>
<sequence length="412" mass="47366">MRCVASVSYTIGINRGSSASFIPTRGLCQGDCEKYLVGNILGVRVVGKNEKGSLCIMWTDFRINLRVGTCNSYQWEGKSILNTIGLLEKGLGGRIGTGESVKIWNDCWIPRPSDGRINCQTIDIRYSKVAYLIKFDSCTLWEDMIRDIADVDQAERILAIPISKSKPPDTMEEGERVDHLLRFCSVTCQILNVLKVVVLPVSKYSNYKTCLVKTFHNTDNRTRKLLAIVFWAIWFIRNRLVHEGIRKTVNELLGFMSGYLQEIDALEFAKSINFYPEQTFWKPPDLRFIKLNFDASYNVVLKTYISRILARDEMGQIMVLVLTDMLIFQMLLLLRPEHLNEQSSLRLTLGFDMFRLKGIHYPSACKKEANVAAHVLAKEGRRFSEERYWVEEAPEVVERMTAVDWSNWMSKL</sequence>
<keyword evidence="2" id="KW-1185">Reference proteome</keyword>